<keyword evidence="1" id="KW-0132">Cell division</keyword>
<evidence type="ECO:0000256" key="1">
    <source>
        <dbReference type="ARBA" id="ARBA00022618"/>
    </source>
</evidence>
<evidence type="ECO:0000313" key="5">
    <source>
        <dbReference type="Proteomes" id="UP000886885"/>
    </source>
</evidence>
<organism evidence="4 5">
    <name type="scientific">Populus tomentosa</name>
    <name type="common">Chinese white poplar</name>
    <dbReference type="NCBI Taxonomy" id="118781"/>
    <lineage>
        <taxon>Eukaryota</taxon>
        <taxon>Viridiplantae</taxon>
        <taxon>Streptophyta</taxon>
        <taxon>Embryophyta</taxon>
        <taxon>Tracheophyta</taxon>
        <taxon>Spermatophyta</taxon>
        <taxon>Magnoliopsida</taxon>
        <taxon>eudicotyledons</taxon>
        <taxon>Gunneridae</taxon>
        <taxon>Pentapetalae</taxon>
        <taxon>rosids</taxon>
        <taxon>fabids</taxon>
        <taxon>Malpighiales</taxon>
        <taxon>Salicaceae</taxon>
        <taxon>Saliceae</taxon>
        <taxon>Populus</taxon>
    </lineage>
</organism>
<comment type="caution">
    <text evidence="4">The sequence shown here is derived from an EMBL/GenBank/DDBJ whole genome shotgun (WGS) entry which is preliminary data.</text>
</comment>
<evidence type="ECO:0000256" key="2">
    <source>
        <dbReference type="ARBA" id="ARBA00023306"/>
    </source>
</evidence>
<gene>
    <name evidence="4" type="ORF">POTOM_028319</name>
</gene>
<feature type="region of interest" description="Disordered" evidence="3">
    <location>
        <begin position="98"/>
        <end position="246"/>
    </location>
</feature>
<dbReference type="EMBL" id="JAAWWB010000014">
    <property type="protein sequence ID" value="KAG6767140.1"/>
    <property type="molecule type" value="Genomic_DNA"/>
</dbReference>
<dbReference type="AlphaFoldDB" id="A0A8X7ZPZ1"/>
<dbReference type="Proteomes" id="UP000886885">
    <property type="component" value="Chromosome 7D"/>
</dbReference>
<dbReference type="InterPro" id="IPR043198">
    <property type="entry name" value="Cyclin/Ssn8"/>
</dbReference>
<accession>A0A8X7ZPZ1</accession>
<dbReference type="PANTHER" id="PTHR10026">
    <property type="entry name" value="CYCLIN"/>
    <property type="match status" value="1"/>
</dbReference>
<evidence type="ECO:0000256" key="3">
    <source>
        <dbReference type="SAM" id="MobiDB-lite"/>
    </source>
</evidence>
<dbReference type="GO" id="GO:0051301">
    <property type="term" value="P:cell division"/>
    <property type="evidence" value="ECO:0007669"/>
    <property type="project" value="UniProtKB-KW"/>
</dbReference>
<feature type="compositionally biased region" description="Basic and acidic residues" evidence="3">
    <location>
        <begin position="153"/>
        <end position="176"/>
    </location>
</feature>
<proteinExistence type="predicted"/>
<evidence type="ECO:0000313" key="4">
    <source>
        <dbReference type="EMBL" id="KAG6767140.1"/>
    </source>
</evidence>
<keyword evidence="2" id="KW-0131">Cell cycle</keyword>
<protein>
    <submittedName>
        <fullName evidence="4">Uncharacterized protein</fullName>
    </submittedName>
</protein>
<name>A0A8X7ZPZ1_POPTO</name>
<sequence>MVNLMTSDSSHSGMNDGRLYRYSQEKLEEGSCWYFSRKEIEDNSPSRQDGIDLKKEAYLRKSYCTFLQDFGMRLKCAIFLAAKFLKVKLPSDANSEAERSIVGGASHRATSKASSNNEEHMAPNNHSQTGDVIELVAESEKNKHDRRQSWSKPLDREEYENSHHGKNIDARDEKCHGMRGQLSQKSDLNNIKDGELPAPDDMDQGFPSPKLINRKHKASSPRDRKFKGKHRNDNVPGSHHYNHHDYADDRNRMNRLEYLGSLSMYRNDDDDNLVIIMVLDCKLGGIHFHIQR</sequence>
<keyword evidence="5" id="KW-1185">Reference proteome</keyword>
<dbReference type="GO" id="GO:0016538">
    <property type="term" value="F:cyclin-dependent protein serine/threonine kinase regulator activity"/>
    <property type="evidence" value="ECO:0007669"/>
    <property type="project" value="InterPro"/>
</dbReference>
<feature type="compositionally biased region" description="Basic residues" evidence="3">
    <location>
        <begin position="212"/>
        <end position="230"/>
    </location>
</feature>
<dbReference type="OrthoDB" id="10264655at2759"/>
<reference evidence="4" key="1">
    <citation type="journal article" date="2020" name="bioRxiv">
        <title>Hybrid origin of Populus tomentosa Carr. identified through genome sequencing and phylogenomic analysis.</title>
        <authorList>
            <person name="An X."/>
            <person name="Gao K."/>
            <person name="Chen Z."/>
            <person name="Li J."/>
            <person name="Yang X."/>
            <person name="Yang X."/>
            <person name="Zhou J."/>
            <person name="Guo T."/>
            <person name="Zhao T."/>
            <person name="Huang S."/>
            <person name="Miao D."/>
            <person name="Khan W.U."/>
            <person name="Rao P."/>
            <person name="Ye M."/>
            <person name="Lei B."/>
            <person name="Liao W."/>
            <person name="Wang J."/>
            <person name="Ji L."/>
            <person name="Li Y."/>
            <person name="Guo B."/>
            <person name="Mustafa N.S."/>
            <person name="Li S."/>
            <person name="Yun Q."/>
            <person name="Keller S.R."/>
            <person name="Mao J."/>
            <person name="Zhang R."/>
            <person name="Strauss S.H."/>
        </authorList>
    </citation>
    <scope>NUCLEOTIDE SEQUENCE</scope>
    <source>
        <strain evidence="4">GM15</strain>
        <tissue evidence="4">Leaf</tissue>
    </source>
</reference>
<dbReference type="GO" id="GO:0006357">
    <property type="term" value="P:regulation of transcription by RNA polymerase II"/>
    <property type="evidence" value="ECO:0007669"/>
    <property type="project" value="InterPro"/>
</dbReference>